<keyword evidence="1" id="KW-0812">Transmembrane</keyword>
<keyword evidence="1" id="KW-0472">Membrane</keyword>
<evidence type="ECO:0000313" key="3">
    <source>
        <dbReference type="Proteomes" id="UP000501690"/>
    </source>
</evidence>
<evidence type="ECO:0008006" key="4">
    <source>
        <dbReference type="Google" id="ProtNLM"/>
    </source>
</evidence>
<reference evidence="2 3" key="1">
    <citation type="submission" date="2019-04" db="EMBL/GenBank/DDBJ databases">
        <title>An improved genome assembly and genetic linkage map for asparagus bean, Vigna unguiculata ssp. sesquipedialis.</title>
        <authorList>
            <person name="Xia Q."/>
            <person name="Zhang R."/>
            <person name="Dong Y."/>
        </authorList>
    </citation>
    <scope>NUCLEOTIDE SEQUENCE [LARGE SCALE GENOMIC DNA]</scope>
    <source>
        <tissue evidence="2">Leaf</tissue>
    </source>
</reference>
<evidence type="ECO:0000256" key="1">
    <source>
        <dbReference type="SAM" id="Phobius"/>
    </source>
</evidence>
<dbReference type="AlphaFoldDB" id="A0A4D6N1A9"/>
<proteinExistence type="predicted"/>
<evidence type="ECO:0000313" key="2">
    <source>
        <dbReference type="EMBL" id="QCE07593.1"/>
    </source>
</evidence>
<feature type="transmembrane region" description="Helical" evidence="1">
    <location>
        <begin position="49"/>
        <end position="72"/>
    </location>
</feature>
<dbReference type="EMBL" id="CP039353">
    <property type="protein sequence ID" value="QCE07593.1"/>
    <property type="molecule type" value="Genomic_DNA"/>
</dbReference>
<keyword evidence="3" id="KW-1185">Reference proteome</keyword>
<gene>
    <name evidence="2" type="ORF">DEO72_LG9g2613</name>
</gene>
<accession>A0A4D6N1A9</accession>
<name>A0A4D6N1A9_VIGUN</name>
<dbReference type="Proteomes" id="UP000501690">
    <property type="component" value="Linkage Group LG9"/>
</dbReference>
<sequence>MVVPSAVLMSSTFQMQQWWLWWHGFAAAPICSKVVILQQWWFTAFVRGGAALCIWCVVHGGVMMVVLCWLQVVAHGVSVAEAAVVQWCVAEKNTKLWWPESLLPTRVAAAMVMERDDEN</sequence>
<feature type="transmembrane region" description="Helical" evidence="1">
    <location>
        <begin position="20"/>
        <end position="37"/>
    </location>
</feature>
<keyword evidence="1" id="KW-1133">Transmembrane helix</keyword>
<protein>
    <recommendedName>
        <fullName evidence="4">Transmembrane protein</fullName>
    </recommendedName>
</protein>
<organism evidence="2 3">
    <name type="scientific">Vigna unguiculata</name>
    <name type="common">Cowpea</name>
    <dbReference type="NCBI Taxonomy" id="3917"/>
    <lineage>
        <taxon>Eukaryota</taxon>
        <taxon>Viridiplantae</taxon>
        <taxon>Streptophyta</taxon>
        <taxon>Embryophyta</taxon>
        <taxon>Tracheophyta</taxon>
        <taxon>Spermatophyta</taxon>
        <taxon>Magnoliopsida</taxon>
        <taxon>eudicotyledons</taxon>
        <taxon>Gunneridae</taxon>
        <taxon>Pentapetalae</taxon>
        <taxon>rosids</taxon>
        <taxon>fabids</taxon>
        <taxon>Fabales</taxon>
        <taxon>Fabaceae</taxon>
        <taxon>Papilionoideae</taxon>
        <taxon>50 kb inversion clade</taxon>
        <taxon>NPAAA clade</taxon>
        <taxon>indigoferoid/millettioid clade</taxon>
        <taxon>Phaseoleae</taxon>
        <taxon>Vigna</taxon>
    </lineage>
</organism>